<reference evidence="2 3" key="1">
    <citation type="submission" date="2019-09" db="EMBL/GenBank/DDBJ databases">
        <title>Draft genome sequences of 48 bacterial type strains from the CCUG.</title>
        <authorList>
            <person name="Tunovic T."/>
            <person name="Pineiro-Iglesias B."/>
            <person name="Unosson C."/>
            <person name="Inganas E."/>
            <person name="Ohlen M."/>
            <person name="Cardew S."/>
            <person name="Jensie-Markopoulos S."/>
            <person name="Salva-Serra F."/>
            <person name="Jaen-Luchoro D."/>
            <person name="Karlsson R."/>
            <person name="Svensson-Stadler L."/>
            <person name="Chun J."/>
            <person name="Moore E."/>
        </authorList>
    </citation>
    <scope>NUCLEOTIDE SEQUENCE [LARGE SCALE GENOMIC DNA]</scope>
    <source>
        <strain evidence="2 3">CCUG 65687</strain>
    </source>
</reference>
<evidence type="ECO:0000313" key="2">
    <source>
        <dbReference type="EMBL" id="KAB0685591.1"/>
    </source>
</evidence>
<protein>
    <recommendedName>
        <fullName evidence="1">Restriction endonuclease type IV Mrr domain-containing protein</fullName>
    </recommendedName>
</protein>
<dbReference type="EMBL" id="VZOL01000022">
    <property type="protein sequence ID" value="KAB0685591.1"/>
    <property type="molecule type" value="Genomic_DNA"/>
</dbReference>
<dbReference type="GO" id="GO:0003677">
    <property type="term" value="F:DNA binding"/>
    <property type="evidence" value="ECO:0007669"/>
    <property type="project" value="InterPro"/>
</dbReference>
<accession>A0A6L3NLZ9</accession>
<evidence type="ECO:0000259" key="1">
    <source>
        <dbReference type="Pfam" id="PF04471"/>
    </source>
</evidence>
<dbReference type="RefSeq" id="WP_151003549.1">
    <property type="nucleotide sequence ID" value="NZ_CABVPO010000025.1"/>
</dbReference>
<dbReference type="Proteomes" id="UP000473571">
    <property type="component" value="Unassembled WGS sequence"/>
</dbReference>
<evidence type="ECO:0000313" key="3">
    <source>
        <dbReference type="Proteomes" id="UP000473571"/>
    </source>
</evidence>
<proteinExistence type="predicted"/>
<feature type="domain" description="Restriction endonuclease type IV Mrr" evidence="1">
    <location>
        <begin position="42"/>
        <end position="116"/>
    </location>
</feature>
<comment type="caution">
    <text evidence="2">The sequence shown here is derived from an EMBL/GenBank/DDBJ whole genome shotgun (WGS) entry which is preliminary data.</text>
</comment>
<dbReference type="InterPro" id="IPR011335">
    <property type="entry name" value="Restrct_endonuc-II-like"/>
</dbReference>
<name>A0A6L3NLZ9_9BURK</name>
<dbReference type="GO" id="GO:0009307">
    <property type="term" value="P:DNA restriction-modification system"/>
    <property type="evidence" value="ECO:0007669"/>
    <property type="project" value="InterPro"/>
</dbReference>
<dbReference type="GO" id="GO:0004519">
    <property type="term" value="F:endonuclease activity"/>
    <property type="evidence" value="ECO:0007669"/>
    <property type="project" value="InterPro"/>
</dbReference>
<dbReference type="InterPro" id="IPR007560">
    <property type="entry name" value="Restrct_endonuc_IV_Mrr"/>
</dbReference>
<dbReference type="Pfam" id="PF04471">
    <property type="entry name" value="Mrr_cat"/>
    <property type="match status" value="1"/>
</dbReference>
<dbReference type="AlphaFoldDB" id="A0A6L3NLZ9"/>
<sequence length="310" mass="35077">MIAKSDAEWRKFEEQVARIESALSGSLASIKSPDFLIDVDTREPREVDAVMRVNAGSTTLLIGFECRKRNTPQDVTWIEQLIGKRSSLNLDKLIAVSAEGFTPAAMEKAKKNGIEFRQLSEMKAAALDELRNTISFHGYNFTALLKKLSLKLDANGRPRGAAERHLHSAMRVHGFDVTLMHRYSDHMPISLKQFVVELCGKMEKERVGLRETNPVIKVKLTFPTPNYYYFCDEEKYPIRGVDLDLDLKNGILNFPIDSASDYTKEDKKIGRVFHTDESILDDNNAARLTVVFTEDGIRSQAVFTQKKKSS</sequence>
<dbReference type="SUPFAM" id="SSF52980">
    <property type="entry name" value="Restriction endonuclease-like"/>
    <property type="match status" value="1"/>
</dbReference>
<gene>
    <name evidence="2" type="ORF">F7R13_03940</name>
</gene>
<organism evidence="2 3">
    <name type="scientific">Burkholderia territorii</name>
    <dbReference type="NCBI Taxonomy" id="1503055"/>
    <lineage>
        <taxon>Bacteria</taxon>
        <taxon>Pseudomonadati</taxon>
        <taxon>Pseudomonadota</taxon>
        <taxon>Betaproteobacteria</taxon>
        <taxon>Burkholderiales</taxon>
        <taxon>Burkholderiaceae</taxon>
        <taxon>Burkholderia</taxon>
        <taxon>Burkholderia cepacia complex</taxon>
    </lineage>
</organism>